<gene>
    <name evidence="2" type="ORF">FE773_06670</name>
</gene>
<evidence type="ECO:0000313" key="3">
    <source>
        <dbReference type="Proteomes" id="UP000306825"/>
    </source>
</evidence>
<protein>
    <submittedName>
        <fullName evidence="2">DUF2628 domain-containing protein</fullName>
    </submittedName>
</protein>
<accession>A0ABX5V9D1</accession>
<keyword evidence="1" id="KW-0472">Membrane</keyword>
<reference evidence="2 3" key="1">
    <citation type="submission" date="2019-05" db="EMBL/GenBank/DDBJ databases">
        <title>A comparative analysis of the Nautiliaceae.</title>
        <authorList>
            <person name="Grosche A."/>
            <person name="Smedile F."/>
            <person name="Vetriani C."/>
        </authorList>
    </citation>
    <scope>NUCLEOTIDE SEQUENCE [LARGE SCALE GENOMIC DNA]</scope>
    <source>
        <strain evidence="2 3">TB-2</strain>
    </source>
</reference>
<feature type="transmembrane region" description="Helical" evidence="1">
    <location>
        <begin position="134"/>
        <end position="156"/>
    </location>
</feature>
<feature type="transmembrane region" description="Helical" evidence="1">
    <location>
        <begin position="61"/>
        <end position="78"/>
    </location>
</feature>
<dbReference type="EMBL" id="CP040463">
    <property type="protein sequence ID" value="QCT94878.1"/>
    <property type="molecule type" value="Genomic_DNA"/>
</dbReference>
<dbReference type="RefSeq" id="WP_138323567.1">
    <property type="nucleotide sequence ID" value="NZ_CP040463.1"/>
</dbReference>
<sequence>MREKFLKILNESYYNLTDKDKKNFEEIMQDDGLGKCKPKFNLWGFLFGWFYLLYRRMSIEAIAVLLISLLFGYILVYLKFHPLLVLGVIFIINSFLSGFCYYFLYLNKFSRDIDYCGEYNTDIDCMKKRAKPKLLPVVIAVIFIVVLIWPWIYALITGVSLRS</sequence>
<keyword evidence="1" id="KW-1133">Transmembrane helix</keyword>
<organism evidence="2 3">
    <name type="scientific">Caminibacter mediatlanticus TB-2</name>
    <dbReference type="NCBI Taxonomy" id="391592"/>
    <lineage>
        <taxon>Bacteria</taxon>
        <taxon>Pseudomonadati</taxon>
        <taxon>Campylobacterota</taxon>
        <taxon>Epsilonproteobacteria</taxon>
        <taxon>Nautiliales</taxon>
        <taxon>Nautiliaceae</taxon>
        <taxon>Caminibacter</taxon>
    </lineage>
</organism>
<evidence type="ECO:0000256" key="1">
    <source>
        <dbReference type="SAM" id="Phobius"/>
    </source>
</evidence>
<dbReference type="InterPro" id="IPR024399">
    <property type="entry name" value="DUF2628"/>
</dbReference>
<feature type="transmembrane region" description="Helical" evidence="1">
    <location>
        <begin position="84"/>
        <end position="104"/>
    </location>
</feature>
<evidence type="ECO:0000313" key="2">
    <source>
        <dbReference type="EMBL" id="QCT94878.1"/>
    </source>
</evidence>
<dbReference type="Proteomes" id="UP000306825">
    <property type="component" value="Chromosome"/>
</dbReference>
<dbReference type="Pfam" id="PF10947">
    <property type="entry name" value="DUF2628"/>
    <property type="match status" value="1"/>
</dbReference>
<keyword evidence="1" id="KW-0812">Transmembrane</keyword>
<keyword evidence="3" id="KW-1185">Reference proteome</keyword>
<proteinExistence type="predicted"/>
<name>A0ABX5V9D1_9BACT</name>